<evidence type="ECO:0000259" key="11">
    <source>
        <dbReference type="PROSITE" id="PS50110"/>
    </source>
</evidence>
<dbReference type="PROSITE" id="PS50110">
    <property type="entry name" value="RESPONSE_REGULATORY"/>
    <property type="match status" value="1"/>
</dbReference>
<dbReference type="SMART" id="SM00388">
    <property type="entry name" value="HisKA"/>
    <property type="match status" value="1"/>
</dbReference>
<name>A0A8J6NTN9_9BACT</name>
<evidence type="ECO:0000256" key="5">
    <source>
        <dbReference type="ARBA" id="ARBA00022741"/>
    </source>
</evidence>
<dbReference type="PANTHER" id="PTHR43065">
    <property type="entry name" value="SENSOR HISTIDINE KINASE"/>
    <property type="match status" value="1"/>
</dbReference>
<sequence length="710" mass="78897">MAKENLKTLELENRLLRDQIQGTQSRFEEKIAELSMVREIGQALVHIRSFKKACQYILDVIINNSLAQNCSIMLFDHEKSQLFLICATDSDQKGYVLEPEKIFSKDGVRYLFKLGEGAAGQAVLENRAVLIQDAKEDESFLYGTDNQVPIGSLISIPLMIEGERFGVINLSHRKKNVFEKNDIHLFSVIANFVAITVYSTIQYEKLRDSEQKYRVLSESLNDGIAIIQEGMHVYANPKYKEVAGYSSRELTNIGFEALLDSSINDTELRTVRVLLGGGATGRPLEVRLCGNNGVKTDVEISFSPIQHNGKKAVILSVRDLSDRKAMEKQIINAQKMEAIGKLAGGVAHDLNNILAGIVSYPELLLMDIPEDSPLKRPLLTIKKSGEKAATVVQDLLDLARRGVAVNEVVNFSNIIVEYLMSPEYEKMICYHPGVIVETDFDTNLLNIQGSPVHLSKTVMNLVSNAAEATPSGGRIVISTENRHLDGSQIKNEAARSGDYVVLSVSDTGIGISPEDIERIFEPFYTKKVMGRSGTGLGMPVVWGTVKDHRGFIDIQSTEGKGTTFTLYFPATRKKPSRDERHISMEDYLGNGESVLIVDDVKEQRELTREILEKLGYDVNSASSGEDAVEYIKEHPTDLLLMDMIMDPGIDGLETYRRILEIQPGQKAIIVTGFSETGRAKEALNLGAGSYLRKPFSLDKIGLMIRAELER</sequence>
<dbReference type="EC" id="2.7.13.3" evidence="2"/>
<dbReference type="InterPro" id="IPR011006">
    <property type="entry name" value="CheY-like_superfamily"/>
</dbReference>
<dbReference type="Gene3D" id="3.40.50.2300">
    <property type="match status" value="1"/>
</dbReference>
<dbReference type="PRINTS" id="PR00344">
    <property type="entry name" value="BCTRLSENSOR"/>
</dbReference>
<dbReference type="CDD" id="cd00082">
    <property type="entry name" value="HisKA"/>
    <property type="match status" value="1"/>
</dbReference>
<dbReference type="SUPFAM" id="SSF55874">
    <property type="entry name" value="ATPase domain of HSP90 chaperone/DNA topoisomerase II/histidine kinase"/>
    <property type="match status" value="1"/>
</dbReference>
<proteinExistence type="predicted"/>
<evidence type="ECO:0000256" key="8">
    <source>
        <dbReference type="ARBA" id="ARBA00023012"/>
    </source>
</evidence>
<dbReference type="SUPFAM" id="SSF55781">
    <property type="entry name" value="GAF domain-like"/>
    <property type="match status" value="1"/>
</dbReference>
<dbReference type="InterPro" id="IPR003018">
    <property type="entry name" value="GAF"/>
</dbReference>
<dbReference type="Gene3D" id="3.30.450.20">
    <property type="entry name" value="PAS domain"/>
    <property type="match status" value="1"/>
</dbReference>
<evidence type="ECO:0000256" key="9">
    <source>
        <dbReference type="PROSITE-ProRule" id="PRU00169"/>
    </source>
</evidence>
<dbReference type="InterPro" id="IPR004358">
    <property type="entry name" value="Sig_transdc_His_kin-like_C"/>
</dbReference>
<dbReference type="AlphaFoldDB" id="A0A8J6NTN9"/>
<comment type="caution">
    <text evidence="13">The sequence shown here is derived from an EMBL/GenBank/DDBJ whole genome shotgun (WGS) entry which is preliminary data.</text>
</comment>
<dbReference type="Gene3D" id="3.30.450.40">
    <property type="match status" value="1"/>
</dbReference>
<dbReference type="InterPro" id="IPR036890">
    <property type="entry name" value="HATPase_C_sf"/>
</dbReference>
<reference evidence="13 14" key="1">
    <citation type="submission" date="2020-08" db="EMBL/GenBank/DDBJ databases">
        <title>Bridging the membrane lipid divide: bacteria of the FCB group superphylum have the potential to synthesize archaeal ether lipids.</title>
        <authorList>
            <person name="Villanueva L."/>
            <person name="Von Meijenfeldt F.A.B."/>
            <person name="Westbye A.B."/>
            <person name="Yadav S."/>
            <person name="Hopmans E.C."/>
            <person name="Dutilh B.E."/>
            <person name="Sinninghe Damste J.S."/>
        </authorList>
    </citation>
    <scope>NUCLEOTIDE SEQUENCE [LARGE SCALE GENOMIC DNA]</scope>
    <source>
        <strain evidence="13">NIOZ-UU17</strain>
    </source>
</reference>
<evidence type="ECO:0000256" key="4">
    <source>
        <dbReference type="ARBA" id="ARBA00022679"/>
    </source>
</evidence>
<evidence type="ECO:0000313" key="14">
    <source>
        <dbReference type="Proteomes" id="UP000605201"/>
    </source>
</evidence>
<dbReference type="CDD" id="cd00156">
    <property type="entry name" value="REC"/>
    <property type="match status" value="1"/>
</dbReference>
<dbReference type="InterPro" id="IPR003661">
    <property type="entry name" value="HisK_dim/P_dom"/>
</dbReference>
<evidence type="ECO:0000313" key="13">
    <source>
        <dbReference type="EMBL" id="MBC8432959.1"/>
    </source>
</evidence>
<keyword evidence="6" id="KW-0418">Kinase</keyword>
<dbReference type="InterPro" id="IPR029016">
    <property type="entry name" value="GAF-like_dom_sf"/>
</dbReference>
<dbReference type="SUPFAM" id="SSF47384">
    <property type="entry name" value="Homodimeric domain of signal transducing histidine kinase"/>
    <property type="match status" value="1"/>
</dbReference>
<dbReference type="Gene3D" id="3.30.565.10">
    <property type="entry name" value="Histidine kinase-like ATPase, C-terminal domain"/>
    <property type="match status" value="1"/>
</dbReference>
<dbReference type="InterPro" id="IPR003594">
    <property type="entry name" value="HATPase_dom"/>
</dbReference>
<keyword evidence="5" id="KW-0547">Nucleotide-binding</keyword>
<dbReference type="Proteomes" id="UP000605201">
    <property type="component" value="Unassembled WGS sequence"/>
</dbReference>
<dbReference type="PROSITE" id="PS50109">
    <property type="entry name" value="HIS_KIN"/>
    <property type="match status" value="1"/>
</dbReference>
<dbReference type="SUPFAM" id="SSF55785">
    <property type="entry name" value="PYP-like sensor domain (PAS domain)"/>
    <property type="match status" value="1"/>
</dbReference>
<gene>
    <name evidence="13" type="ORF">H8D96_13695</name>
</gene>
<keyword evidence="7" id="KW-0067">ATP-binding</keyword>
<dbReference type="Pfam" id="PF00072">
    <property type="entry name" value="Response_reg"/>
    <property type="match status" value="1"/>
</dbReference>
<feature type="domain" description="Response regulatory" evidence="11">
    <location>
        <begin position="593"/>
        <end position="708"/>
    </location>
</feature>
<dbReference type="Pfam" id="PF00512">
    <property type="entry name" value="HisKA"/>
    <property type="match status" value="1"/>
</dbReference>
<dbReference type="SMART" id="SM00448">
    <property type="entry name" value="REC"/>
    <property type="match status" value="1"/>
</dbReference>
<evidence type="ECO:0000259" key="12">
    <source>
        <dbReference type="PROSITE" id="PS50113"/>
    </source>
</evidence>
<keyword evidence="3 9" id="KW-0597">Phosphoprotein</keyword>
<dbReference type="CDD" id="cd00130">
    <property type="entry name" value="PAS"/>
    <property type="match status" value="1"/>
</dbReference>
<evidence type="ECO:0000259" key="10">
    <source>
        <dbReference type="PROSITE" id="PS50109"/>
    </source>
</evidence>
<dbReference type="GO" id="GO:0000155">
    <property type="term" value="F:phosphorelay sensor kinase activity"/>
    <property type="evidence" value="ECO:0007669"/>
    <property type="project" value="InterPro"/>
</dbReference>
<dbReference type="InterPro" id="IPR000014">
    <property type="entry name" value="PAS"/>
</dbReference>
<keyword evidence="8" id="KW-0902">Two-component regulatory system</keyword>
<evidence type="ECO:0000256" key="1">
    <source>
        <dbReference type="ARBA" id="ARBA00000085"/>
    </source>
</evidence>
<dbReference type="PANTHER" id="PTHR43065:SF46">
    <property type="entry name" value="C4-DICARBOXYLATE TRANSPORT SENSOR PROTEIN DCTB"/>
    <property type="match status" value="1"/>
</dbReference>
<feature type="domain" description="Histidine kinase" evidence="10">
    <location>
        <begin position="345"/>
        <end position="572"/>
    </location>
</feature>
<evidence type="ECO:0000256" key="2">
    <source>
        <dbReference type="ARBA" id="ARBA00012438"/>
    </source>
</evidence>
<dbReference type="InterPro" id="IPR005467">
    <property type="entry name" value="His_kinase_dom"/>
</dbReference>
<comment type="catalytic activity">
    <reaction evidence="1">
        <text>ATP + protein L-histidine = ADP + protein N-phospho-L-histidine.</text>
        <dbReference type="EC" id="2.7.13.3"/>
    </reaction>
</comment>
<dbReference type="Pfam" id="PF13426">
    <property type="entry name" value="PAS_9"/>
    <property type="match status" value="1"/>
</dbReference>
<feature type="domain" description="PAC" evidence="12">
    <location>
        <begin position="282"/>
        <end position="332"/>
    </location>
</feature>
<accession>A0A8J6NTN9</accession>
<protein>
    <recommendedName>
        <fullName evidence="2">histidine kinase</fullName>
        <ecNumber evidence="2">2.7.13.3</ecNumber>
    </recommendedName>
</protein>
<organism evidence="13 14">
    <name type="scientific">Candidatus Desulfatibia vada</name>
    <dbReference type="NCBI Taxonomy" id="2841696"/>
    <lineage>
        <taxon>Bacteria</taxon>
        <taxon>Pseudomonadati</taxon>
        <taxon>Thermodesulfobacteriota</taxon>
        <taxon>Desulfobacteria</taxon>
        <taxon>Desulfobacterales</taxon>
        <taxon>Desulfobacterales incertae sedis</taxon>
        <taxon>Candidatus Desulfatibia</taxon>
    </lineage>
</organism>
<evidence type="ECO:0000256" key="7">
    <source>
        <dbReference type="ARBA" id="ARBA00022840"/>
    </source>
</evidence>
<evidence type="ECO:0000256" key="6">
    <source>
        <dbReference type="ARBA" id="ARBA00022777"/>
    </source>
</evidence>
<feature type="modified residue" description="4-aspartylphosphate" evidence="9">
    <location>
        <position position="642"/>
    </location>
</feature>
<dbReference type="NCBIfam" id="TIGR00229">
    <property type="entry name" value="sensory_box"/>
    <property type="match status" value="1"/>
</dbReference>
<keyword evidence="4" id="KW-0808">Transferase</keyword>
<dbReference type="Pfam" id="PF13185">
    <property type="entry name" value="GAF_2"/>
    <property type="match status" value="1"/>
</dbReference>
<dbReference type="GO" id="GO:0005524">
    <property type="term" value="F:ATP binding"/>
    <property type="evidence" value="ECO:0007669"/>
    <property type="project" value="UniProtKB-KW"/>
</dbReference>
<dbReference type="Gene3D" id="1.10.287.130">
    <property type="match status" value="1"/>
</dbReference>
<dbReference type="SMART" id="SM00387">
    <property type="entry name" value="HATPase_c"/>
    <property type="match status" value="1"/>
</dbReference>
<dbReference type="Pfam" id="PF02518">
    <property type="entry name" value="HATPase_c"/>
    <property type="match status" value="1"/>
</dbReference>
<dbReference type="InterPro" id="IPR000700">
    <property type="entry name" value="PAS-assoc_C"/>
</dbReference>
<dbReference type="InterPro" id="IPR035965">
    <property type="entry name" value="PAS-like_dom_sf"/>
</dbReference>
<dbReference type="SUPFAM" id="SSF52172">
    <property type="entry name" value="CheY-like"/>
    <property type="match status" value="1"/>
</dbReference>
<dbReference type="InterPro" id="IPR036097">
    <property type="entry name" value="HisK_dim/P_sf"/>
</dbReference>
<dbReference type="PROSITE" id="PS50113">
    <property type="entry name" value="PAC"/>
    <property type="match status" value="1"/>
</dbReference>
<dbReference type="InterPro" id="IPR001789">
    <property type="entry name" value="Sig_transdc_resp-reg_receiver"/>
</dbReference>
<dbReference type="SMART" id="SM00065">
    <property type="entry name" value="GAF"/>
    <property type="match status" value="1"/>
</dbReference>
<dbReference type="EMBL" id="JACNIG010000256">
    <property type="protein sequence ID" value="MBC8432959.1"/>
    <property type="molecule type" value="Genomic_DNA"/>
</dbReference>
<evidence type="ECO:0000256" key="3">
    <source>
        <dbReference type="ARBA" id="ARBA00022553"/>
    </source>
</evidence>